<reference evidence="2" key="1">
    <citation type="submission" date="2023-06" db="EMBL/GenBank/DDBJ databases">
        <authorList>
            <person name="Kurt Z."/>
        </authorList>
    </citation>
    <scope>NUCLEOTIDE SEQUENCE</scope>
</reference>
<protein>
    <submittedName>
        <fullName evidence="3">Hypothetical_protein</fullName>
    </submittedName>
</protein>
<feature type="transmembrane region" description="Helical" evidence="1">
    <location>
        <begin position="53"/>
        <end position="75"/>
    </location>
</feature>
<keyword evidence="1" id="KW-1133">Transmembrane helix</keyword>
<organism evidence="2">
    <name type="scientific">Hexamita inflata</name>
    <dbReference type="NCBI Taxonomy" id="28002"/>
    <lineage>
        <taxon>Eukaryota</taxon>
        <taxon>Metamonada</taxon>
        <taxon>Diplomonadida</taxon>
        <taxon>Hexamitidae</taxon>
        <taxon>Hexamitinae</taxon>
        <taxon>Hexamita</taxon>
    </lineage>
</organism>
<name>A0AA86NZ04_9EUKA</name>
<keyword evidence="1" id="KW-0812">Transmembrane</keyword>
<reference evidence="3 4" key="2">
    <citation type="submission" date="2024-07" db="EMBL/GenBank/DDBJ databases">
        <authorList>
            <person name="Akdeniz Z."/>
        </authorList>
    </citation>
    <scope>NUCLEOTIDE SEQUENCE [LARGE SCALE GENOMIC DNA]</scope>
</reference>
<evidence type="ECO:0000313" key="3">
    <source>
        <dbReference type="EMBL" id="CAL5975610.1"/>
    </source>
</evidence>
<comment type="caution">
    <text evidence="2">The sequence shown here is derived from an EMBL/GenBank/DDBJ whole genome shotgun (WGS) entry which is preliminary data.</text>
</comment>
<gene>
    <name evidence="2" type="ORF">HINF_LOCUS15608</name>
    <name evidence="3" type="ORF">HINF_LOCUS3418</name>
</gene>
<dbReference type="Proteomes" id="UP001642409">
    <property type="component" value="Unassembled WGS sequence"/>
</dbReference>
<proteinExistence type="predicted"/>
<sequence>MLEKQEKYIIYSTNSKLSQMLTIYVGDVLMDYVSIDELYISQEDQFKHEAKNAIVAVGIVSILICVCQILAPFVIQKILPIMQQRKQLKMKAQVTNNDDM</sequence>
<dbReference type="EMBL" id="CAXDID020000006">
    <property type="protein sequence ID" value="CAL5975610.1"/>
    <property type="molecule type" value="Genomic_DNA"/>
</dbReference>
<dbReference type="EMBL" id="CATOUU010000386">
    <property type="protein sequence ID" value="CAI9927963.1"/>
    <property type="molecule type" value="Genomic_DNA"/>
</dbReference>
<evidence type="ECO:0000313" key="2">
    <source>
        <dbReference type="EMBL" id="CAI9927963.1"/>
    </source>
</evidence>
<keyword evidence="1" id="KW-0472">Membrane</keyword>
<keyword evidence="4" id="KW-1185">Reference proteome</keyword>
<evidence type="ECO:0000256" key="1">
    <source>
        <dbReference type="SAM" id="Phobius"/>
    </source>
</evidence>
<dbReference type="AlphaFoldDB" id="A0AA86NZ04"/>
<evidence type="ECO:0000313" key="4">
    <source>
        <dbReference type="Proteomes" id="UP001642409"/>
    </source>
</evidence>
<accession>A0AA86NZ04</accession>